<dbReference type="SUPFAM" id="SSF51735">
    <property type="entry name" value="NAD(P)-binding Rossmann-fold domains"/>
    <property type="match status" value="1"/>
</dbReference>
<evidence type="ECO:0000256" key="5">
    <source>
        <dbReference type="SAM" id="Phobius"/>
    </source>
</evidence>
<feature type="transmembrane region" description="Helical" evidence="5">
    <location>
        <begin position="337"/>
        <end position="361"/>
    </location>
</feature>
<feature type="compositionally biased region" description="Polar residues" evidence="4">
    <location>
        <begin position="400"/>
        <end position="413"/>
    </location>
</feature>
<evidence type="ECO:0000256" key="1">
    <source>
        <dbReference type="ARBA" id="ARBA00006484"/>
    </source>
</evidence>
<keyword evidence="2" id="KW-0560">Oxidoreductase</keyword>
<evidence type="ECO:0000256" key="3">
    <source>
        <dbReference type="RuleBase" id="RU000363"/>
    </source>
</evidence>
<gene>
    <name evidence="6" type="ORF">DES45_104441</name>
</gene>
<keyword evidence="5" id="KW-0812">Transmembrane</keyword>
<evidence type="ECO:0000256" key="2">
    <source>
        <dbReference type="ARBA" id="ARBA00023002"/>
    </source>
</evidence>
<organism evidence="6 7">
    <name type="scientific">Microvirga subterranea</name>
    <dbReference type="NCBI Taxonomy" id="186651"/>
    <lineage>
        <taxon>Bacteria</taxon>
        <taxon>Pseudomonadati</taxon>
        <taxon>Pseudomonadota</taxon>
        <taxon>Alphaproteobacteria</taxon>
        <taxon>Hyphomicrobiales</taxon>
        <taxon>Methylobacteriaceae</taxon>
        <taxon>Microvirga</taxon>
    </lineage>
</organism>
<sequence>MAKRRLRNCGDDLTLTRICWDKKERDMVGRQKRVEEQVVVITGASSGIGLATARMFASRGARGLVLVARNEEALRSIADELSHGGTRAIAVPADVSKREDLERVARTAIETFGGFDTWVNDAAVALYGKLEQIPIEDQRQLFEVNYWGLVNGSLIAAQHLRNRGGTIVNVGSVLSERAMILQTQYSASKHAVKGFTDGLRMELEEDGAPVWVTLIKPSSIDTPYVEHARNYLGKETTVPPPAYDPHLVGKAIVFASEHPRRELTIGFGGWVIGAMGKVAPRLTDKAMEWTGYSSQTTNQPERGEMRDNLYRARQDGDEYSSLPREARKTSLLLEAQLHPFVTALAVAGIGAAIASLLLPVGSSARRRRPMRPQPPFQPVTSTRHLGNGHDKRSFGPGHISQRQTASQRPQPRH</sequence>
<evidence type="ECO:0000256" key="4">
    <source>
        <dbReference type="SAM" id="MobiDB-lite"/>
    </source>
</evidence>
<evidence type="ECO:0000313" key="7">
    <source>
        <dbReference type="Proteomes" id="UP000254925"/>
    </source>
</evidence>
<dbReference type="NCBIfam" id="NF005495">
    <property type="entry name" value="PRK07109.1"/>
    <property type="match status" value="1"/>
</dbReference>
<reference evidence="6 7" key="1">
    <citation type="submission" date="2018-07" db="EMBL/GenBank/DDBJ databases">
        <title>Genomic Encyclopedia of Type Strains, Phase IV (KMG-IV): sequencing the most valuable type-strain genomes for metagenomic binning, comparative biology and taxonomic classification.</title>
        <authorList>
            <person name="Goeker M."/>
        </authorList>
    </citation>
    <scope>NUCLEOTIDE SEQUENCE [LARGE SCALE GENOMIC DNA]</scope>
    <source>
        <strain evidence="6 7">DSM 14364</strain>
    </source>
</reference>
<dbReference type="RefSeq" id="WP_342633523.1">
    <property type="nucleotide sequence ID" value="NZ_QQBB01000004.1"/>
</dbReference>
<dbReference type="PRINTS" id="PR00080">
    <property type="entry name" value="SDRFAMILY"/>
</dbReference>
<feature type="region of interest" description="Disordered" evidence="4">
    <location>
        <begin position="364"/>
        <end position="413"/>
    </location>
</feature>
<dbReference type="PANTHER" id="PTHR44196:SF1">
    <property type="entry name" value="DEHYDROGENASE_REDUCTASE SDR FAMILY MEMBER 7B"/>
    <property type="match status" value="1"/>
</dbReference>
<evidence type="ECO:0000313" key="6">
    <source>
        <dbReference type="EMBL" id="RDI59525.1"/>
    </source>
</evidence>
<keyword evidence="5" id="KW-0472">Membrane</keyword>
<dbReference type="GO" id="GO:0016020">
    <property type="term" value="C:membrane"/>
    <property type="evidence" value="ECO:0007669"/>
    <property type="project" value="TreeGrafter"/>
</dbReference>
<dbReference type="Proteomes" id="UP000254925">
    <property type="component" value="Unassembled WGS sequence"/>
</dbReference>
<comment type="similarity">
    <text evidence="1 3">Belongs to the short-chain dehydrogenases/reductases (SDR) family.</text>
</comment>
<proteinExistence type="inferred from homology"/>
<keyword evidence="5" id="KW-1133">Transmembrane helix</keyword>
<dbReference type="PRINTS" id="PR00081">
    <property type="entry name" value="GDHRDH"/>
</dbReference>
<protein>
    <submittedName>
        <fullName evidence="6">Short-subunit dehydrogenase</fullName>
    </submittedName>
</protein>
<dbReference type="EMBL" id="QQBB01000004">
    <property type="protein sequence ID" value="RDI59525.1"/>
    <property type="molecule type" value="Genomic_DNA"/>
</dbReference>
<dbReference type="InterPro" id="IPR002347">
    <property type="entry name" value="SDR_fam"/>
</dbReference>
<dbReference type="Pfam" id="PF00106">
    <property type="entry name" value="adh_short"/>
    <property type="match status" value="1"/>
</dbReference>
<name>A0A370HMS0_9HYPH</name>
<dbReference type="GO" id="GO:0016491">
    <property type="term" value="F:oxidoreductase activity"/>
    <property type="evidence" value="ECO:0007669"/>
    <property type="project" value="UniProtKB-KW"/>
</dbReference>
<keyword evidence="7" id="KW-1185">Reference proteome</keyword>
<dbReference type="InterPro" id="IPR020904">
    <property type="entry name" value="Sc_DH/Rdtase_CS"/>
</dbReference>
<dbReference type="PROSITE" id="PS00061">
    <property type="entry name" value="ADH_SHORT"/>
    <property type="match status" value="1"/>
</dbReference>
<accession>A0A370HMS0</accession>
<comment type="caution">
    <text evidence="6">The sequence shown here is derived from an EMBL/GenBank/DDBJ whole genome shotgun (WGS) entry which is preliminary data.</text>
</comment>
<dbReference type="CDD" id="cd05360">
    <property type="entry name" value="SDR_c3"/>
    <property type="match status" value="1"/>
</dbReference>
<dbReference type="InterPro" id="IPR036291">
    <property type="entry name" value="NAD(P)-bd_dom_sf"/>
</dbReference>
<dbReference type="AlphaFoldDB" id="A0A370HMS0"/>
<dbReference type="Gene3D" id="3.40.50.720">
    <property type="entry name" value="NAD(P)-binding Rossmann-like Domain"/>
    <property type="match status" value="1"/>
</dbReference>
<dbReference type="PANTHER" id="PTHR44196">
    <property type="entry name" value="DEHYDROGENASE/REDUCTASE SDR FAMILY MEMBER 7B"/>
    <property type="match status" value="1"/>
</dbReference>